<proteinExistence type="predicted"/>
<dbReference type="EMBL" id="KV745018">
    <property type="protein sequence ID" value="OCK79186.1"/>
    <property type="molecule type" value="Genomic_DNA"/>
</dbReference>
<organism evidence="1 2">
    <name type="scientific">Lepidopterella palustris CBS 459.81</name>
    <dbReference type="NCBI Taxonomy" id="1314670"/>
    <lineage>
        <taxon>Eukaryota</taxon>
        <taxon>Fungi</taxon>
        <taxon>Dikarya</taxon>
        <taxon>Ascomycota</taxon>
        <taxon>Pezizomycotina</taxon>
        <taxon>Dothideomycetes</taxon>
        <taxon>Pleosporomycetidae</taxon>
        <taxon>Mytilinidiales</taxon>
        <taxon>Argynnaceae</taxon>
        <taxon>Lepidopterella</taxon>
    </lineage>
</organism>
<sequence length="376" mass="41402">MVVVFQTRPTSQCRPQARARDEAAFWGTKKDKRRGEGNEALEEVVQLLKPVPSCSVCLQGNTATLETVGLSAPTDFQLTTMNHQYYAIICGSRAVRGIAYFNYGDHGYSYSNILAANLGKTADRDHDGLMQFPGACPTVYQLLQSPQYLTQHVTAVFTQVNARRGLAFQGSLVSAELSIFTISVFPGPYLALLGQTSTEHRMRASCLQTREKRSVFVRLNLQTRSLAQRSDASPGHQLLTVPDSSEEFHNQHLHNSQENSPPPIVSLVNSYLTQSAKQIFARSELPTQQASGDEGGLTVIENAARRIAACTNFTIRAQSLDPTKQPVAPLCKYNRPSSRLCLTLAGLGVFMNRLVFAAVGETRLAKRKQQLKCLIP</sequence>
<keyword evidence="2" id="KW-1185">Reference proteome</keyword>
<name>A0A8E2E836_9PEZI</name>
<accession>A0A8E2E836</accession>
<gene>
    <name evidence="1" type="ORF">K432DRAFT_456030</name>
</gene>
<protein>
    <submittedName>
        <fullName evidence="1">Uncharacterized protein</fullName>
    </submittedName>
</protein>
<evidence type="ECO:0000313" key="2">
    <source>
        <dbReference type="Proteomes" id="UP000250266"/>
    </source>
</evidence>
<dbReference type="Proteomes" id="UP000250266">
    <property type="component" value="Unassembled WGS sequence"/>
</dbReference>
<dbReference type="AlphaFoldDB" id="A0A8E2E836"/>
<evidence type="ECO:0000313" key="1">
    <source>
        <dbReference type="EMBL" id="OCK79186.1"/>
    </source>
</evidence>
<reference evidence="1 2" key="1">
    <citation type="journal article" date="2016" name="Nat. Commun.">
        <title>Ectomycorrhizal ecology is imprinted in the genome of the dominant symbiotic fungus Cenococcum geophilum.</title>
        <authorList>
            <consortium name="DOE Joint Genome Institute"/>
            <person name="Peter M."/>
            <person name="Kohler A."/>
            <person name="Ohm R.A."/>
            <person name="Kuo A."/>
            <person name="Krutzmann J."/>
            <person name="Morin E."/>
            <person name="Arend M."/>
            <person name="Barry K.W."/>
            <person name="Binder M."/>
            <person name="Choi C."/>
            <person name="Clum A."/>
            <person name="Copeland A."/>
            <person name="Grisel N."/>
            <person name="Haridas S."/>
            <person name="Kipfer T."/>
            <person name="LaButti K."/>
            <person name="Lindquist E."/>
            <person name="Lipzen A."/>
            <person name="Maire R."/>
            <person name="Meier B."/>
            <person name="Mihaltcheva S."/>
            <person name="Molinier V."/>
            <person name="Murat C."/>
            <person name="Poggeler S."/>
            <person name="Quandt C.A."/>
            <person name="Sperisen C."/>
            <person name="Tritt A."/>
            <person name="Tisserant E."/>
            <person name="Crous P.W."/>
            <person name="Henrissat B."/>
            <person name="Nehls U."/>
            <person name="Egli S."/>
            <person name="Spatafora J.W."/>
            <person name="Grigoriev I.V."/>
            <person name="Martin F.M."/>
        </authorList>
    </citation>
    <scope>NUCLEOTIDE SEQUENCE [LARGE SCALE GENOMIC DNA]</scope>
    <source>
        <strain evidence="1 2">CBS 459.81</strain>
    </source>
</reference>